<proteinExistence type="predicted"/>
<evidence type="ECO:0000313" key="2">
    <source>
        <dbReference type="Proteomes" id="UP001652445"/>
    </source>
</evidence>
<dbReference type="SUPFAM" id="SSF52096">
    <property type="entry name" value="ClpP/crotonase"/>
    <property type="match status" value="1"/>
</dbReference>
<protein>
    <submittedName>
        <fullName evidence="1">Enoyl-CoA hydratase/isomerase family protein</fullName>
    </submittedName>
</protein>
<dbReference type="RefSeq" id="WP_262683282.1">
    <property type="nucleotide sequence ID" value="NZ_JAOQIO010000015.1"/>
</dbReference>
<dbReference type="Gene3D" id="3.90.226.10">
    <property type="entry name" value="2-enoyl-CoA Hydratase, Chain A, domain 1"/>
    <property type="match status" value="1"/>
</dbReference>
<dbReference type="CDD" id="cd06558">
    <property type="entry name" value="crotonase-like"/>
    <property type="match status" value="1"/>
</dbReference>
<gene>
    <name evidence="1" type="ORF">OB236_06835</name>
</gene>
<dbReference type="EMBL" id="JAOQIO010000015">
    <property type="protein sequence ID" value="MCU6791842.1"/>
    <property type="molecule type" value="Genomic_DNA"/>
</dbReference>
<sequence length="273" mass="30425">MNKNNQFTVNRKTPAYWRITFHNPPINLLDPDTMFELLTLMDQIETDPDLKVIVFDSADPDYFIAHYDMARAGEKQNSPKESDLPPFIDFATRLSRASVISIAEIRGRARGIGSEFALACDMRFASLEKAIFGQPEVAVGVIPGGGGNEMLSRLAGRARALEIILSGDDYDAQTAERYGWINRAIPDAELVDFVENLVRRISVFDQQALSETKRLLNRTGIPEASELLESRTAFISGAMSKNTQEKMSKAIARGFGQRGDFELNLGHHISNIE</sequence>
<dbReference type="PANTHER" id="PTHR43459:SF1">
    <property type="entry name" value="EG:BACN32G11.4 PROTEIN"/>
    <property type="match status" value="1"/>
</dbReference>
<keyword evidence="2" id="KW-1185">Reference proteome</keyword>
<name>A0ABT2UB79_9BACL</name>
<dbReference type="Pfam" id="PF00378">
    <property type="entry name" value="ECH_1"/>
    <property type="match status" value="1"/>
</dbReference>
<dbReference type="PANTHER" id="PTHR43459">
    <property type="entry name" value="ENOYL-COA HYDRATASE"/>
    <property type="match status" value="1"/>
</dbReference>
<organism evidence="1 2">
    <name type="scientific">Paenibacillus baimaensis</name>
    <dbReference type="NCBI Taxonomy" id="2982185"/>
    <lineage>
        <taxon>Bacteria</taxon>
        <taxon>Bacillati</taxon>
        <taxon>Bacillota</taxon>
        <taxon>Bacilli</taxon>
        <taxon>Bacillales</taxon>
        <taxon>Paenibacillaceae</taxon>
        <taxon>Paenibacillus</taxon>
    </lineage>
</organism>
<comment type="caution">
    <text evidence="1">The sequence shown here is derived from an EMBL/GenBank/DDBJ whole genome shotgun (WGS) entry which is preliminary data.</text>
</comment>
<evidence type="ECO:0000313" key="1">
    <source>
        <dbReference type="EMBL" id="MCU6791842.1"/>
    </source>
</evidence>
<dbReference type="InterPro" id="IPR029045">
    <property type="entry name" value="ClpP/crotonase-like_dom_sf"/>
</dbReference>
<dbReference type="Proteomes" id="UP001652445">
    <property type="component" value="Unassembled WGS sequence"/>
</dbReference>
<dbReference type="InterPro" id="IPR001753">
    <property type="entry name" value="Enoyl-CoA_hydra/iso"/>
</dbReference>
<accession>A0ABT2UB79</accession>
<reference evidence="1 2" key="1">
    <citation type="submission" date="2022-09" db="EMBL/GenBank/DDBJ databases">
        <authorList>
            <person name="Han X.L."/>
            <person name="Wang Q."/>
            <person name="Lu T."/>
        </authorList>
    </citation>
    <scope>NUCLEOTIDE SEQUENCE [LARGE SCALE GENOMIC DNA]</scope>
    <source>
        <strain evidence="1 2">WQ 127069</strain>
    </source>
</reference>